<accession>A0A6M1SSJ2</accession>
<keyword evidence="4" id="KW-1185">Reference proteome</keyword>
<feature type="region of interest" description="Disordered" evidence="1">
    <location>
        <begin position="305"/>
        <end position="339"/>
    </location>
</feature>
<keyword evidence="2" id="KW-0812">Transmembrane</keyword>
<sequence>MIRTKFKTFFFLPALLLLLLVFNNGRGQTVSEFVKIDSLQVGDTFNYSVTLNRSKEYDQLAFPDSSHFGDSFEIRSRRHYQITTYKDSVSYKLQFFATADTTIPALPVTLIQQQDTTVLYTNPVRIPFHSVLAKDEQEFRPLKPIFDFAEAWWPYILALLILIAAGYLFYHYYWKKRKTEEPKEPKTFSPETFVNPLIQLEKAIKELEQSKLDSHEDFKAFYIRLGDAIRRYYEDLYRIPALESTSGELLRALHKRVVDDDLLADTRAVLQEADMVKFAKFQPTNEQAKRALRKAHNFLERAQDVDGPRIEQMRRKHKSQVETERKQFYEEQNHKEVKA</sequence>
<proteinExistence type="predicted"/>
<keyword evidence="2" id="KW-1133">Transmembrane helix</keyword>
<evidence type="ECO:0000256" key="1">
    <source>
        <dbReference type="SAM" id="MobiDB-lite"/>
    </source>
</evidence>
<evidence type="ECO:0000313" key="4">
    <source>
        <dbReference type="Proteomes" id="UP000479132"/>
    </source>
</evidence>
<organism evidence="3 4">
    <name type="scientific">Fodinibius halophilus</name>
    <dbReference type="NCBI Taxonomy" id="1736908"/>
    <lineage>
        <taxon>Bacteria</taxon>
        <taxon>Pseudomonadati</taxon>
        <taxon>Balneolota</taxon>
        <taxon>Balneolia</taxon>
        <taxon>Balneolales</taxon>
        <taxon>Balneolaceae</taxon>
        <taxon>Fodinibius</taxon>
    </lineage>
</organism>
<evidence type="ECO:0000256" key="2">
    <source>
        <dbReference type="SAM" id="Phobius"/>
    </source>
</evidence>
<evidence type="ECO:0008006" key="5">
    <source>
        <dbReference type="Google" id="ProtNLM"/>
    </source>
</evidence>
<protein>
    <recommendedName>
        <fullName evidence="5">Protein BatD</fullName>
    </recommendedName>
</protein>
<reference evidence="3 4" key="1">
    <citation type="submission" date="2020-02" db="EMBL/GenBank/DDBJ databases">
        <title>Aliifodinibius halophilus 2W32, complete genome.</title>
        <authorList>
            <person name="Li Y."/>
            <person name="Wu S."/>
        </authorList>
    </citation>
    <scope>NUCLEOTIDE SEQUENCE [LARGE SCALE GENOMIC DNA]</scope>
    <source>
        <strain evidence="3 4">2W32</strain>
    </source>
</reference>
<comment type="caution">
    <text evidence="3">The sequence shown here is derived from an EMBL/GenBank/DDBJ whole genome shotgun (WGS) entry which is preliminary data.</text>
</comment>
<dbReference type="AlphaFoldDB" id="A0A6M1SSJ2"/>
<feature type="transmembrane region" description="Helical" evidence="2">
    <location>
        <begin position="152"/>
        <end position="173"/>
    </location>
</feature>
<keyword evidence="2" id="KW-0472">Membrane</keyword>
<dbReference type="EMBL" id="JAALLS010000001">
    <property type="protein sequence ID" value="NGP86898.1"/>
    <property type="molecule type" value="Genomic_DNA"/>
</dbReference>
<name>A0A6M1SSJ2_9BACT</name>
<dbReference type="Proteomes" id="UP000479132">
    <property type="component" value="Unassembled WGS sequence"/>
</dbReference>
<evidence type="ECO:0000313" key="3">
    <source>
        <dbReference type="EMBL" id="NGP86898.1"/>
    </source>
</evidence>
<gene>
    <name evidence="3" type="ORF">G3569_00925</name>
</gene>
<dbReference type="RefSeq" id="WP_165265139.1">
    <property type="nucleotide sequence ID" value="NZ_JAALLS010000001.1"/>
</dbReference>